<comment type="function">
    <text evidence="1">Decarboxylates L-threonine-O-3-phosphate to yield (R)-1-amino-2-propanol O-2-phosphate, the precursor for the linkage between the nucleotide loop and the corrin ring in cobalamin.</text>
</comment>
<protein>
    <recommendedName>
        <fullName evidence="6">Cobyric acid synthase</fullName>
    </recommendedName>
</protein>
<dbReference type="CDD" id="cd01750">
    <property type="entry name" value="GATase1_CobQ"/>
    <property type="match status" value="1"/>
</dbReference>
<proteinExistence type="inferred from homology"/>
<comment type="function">
    <text evidence="6">Catalyzes amidations at positions B, D, E, and G on adenosylcobyrinic A,C-diamide. NH(2) groups are provided by glutamine, and one molecule of ATP is hydrogenolyzed for each amidation.</text>
</comment>
<evidence type="ECO:0000259" key="8">
    <source>
        <dbReference type="Pfam" id="PF01656"/>
    </source>
</evidence>
<dbReference type="InterPro" id="IPR004838">
    <property type="entry name" value="NHTrfase_class1_PyrdxlP-BS"/>
</dbReference>
<dbReference type="InterPro" id="IPR005860">
    <property type="entry name" value="CobD"/>
</dbReference>
<dbReference type="SUPFAM" id="SSF52317">
    <property type="entry name" value="Class I glutamine amidotransferase-like"/>
    <property type="match status" value="1"/>
</dbReference>
<reference evidence="10 11" key="1">
    <citation type="submission" date="2020-03" db="EMBL/GenBank/DDBJ databases">
        <title>Genomic Encyclopedia of Type Strains, Phase IV (KMG-IV): sequencing the most valuable type-strain genomes for metagenomic binning, comparative biology and taxonomic classification.</title>
        <authorList>
            <person name="Goeker M."/>
        </authorList>
    </citation>
    <scope>NUCLEOTIDE SEQUENCE [LARGE SCALE GENOMIC DNA]</scope>
    <source>
        <strain evidence="10 11">DSM 24233</strain>
    </source>
</reference>
<evidence type="ECO:0000313" key="10">
    <source>
        <dbReference type="EMBL" id="NJB68314.1"/>
    </source>
</evidence>
<evidence type="ECO:0000256" key="6">
    <source>
        <dbReference type="HAMAP-Rule" id="MF_00028"/>
    </source>
</evidence>
<dbReference type="GO" id="GO:0030170">
    <property type="term" value="F:pyridoxal phosphate binding"/>
    <property type="evidence" value="ECO:0007669"/>
    <property type="project" value="InterPro"/>
</dbReference>
<dbReference type="InterPro" id="IPR004459">
    <property type="entry name" value="CobQ_synth"/>
</dbReference>
<dbReference type="Gene3D" id="3.40.50.880">
    <property type="match status" value="1"/>
</dbReference>
<evidence type="ECO:0000256" key="1">
    <source>
        <dbReference type="ARBA" id="ARBA00003444"/>
    </source>
</evidence>
<dbReference type="CDD" id="cd05389">
    <property type="entry name" value="CobQ_N"/>
    <property type="match status" value="1"/>
</dbReference>
<keyword evidence="11" id="KW-1185">Reference proteome</keyword>
<dbReference type="InterPro" id="IPR011698">
    <property type="entry name" value="GATase_3"/>
</dbReference>
<dbReference type="UniPathway" id="UPA00148"/>
<evidence type="ECO:0000259" key="9">
    <source>
        <dbReference type="Pfam" id="PF07685"/>
    </source>
</evidence>
<dbReference type="Pfam" id="PF07685">
    <property type="entry name" value="GATase_3"/>
    <property type="match status" value="1"/>
</dbReference>
<dbReference type="InterPro" id="IPR027417">
    <property type="entry name" value="P-loop_NTPase"/>
</dbReference>
<feature type="domain" description="Aminotransferase class I/classII large" evidence="7">
    <location>
        <begin position="23"/>
        <end position="352"/>
    </location>
</feature>
<dbReference type="Proteomes" id="UP000580856">
    <property type="component" value="Unassembled WGS sequence"/>
</dbReference>
<organism evidence="10 11">
    <name type="scientific">Desulfobaculum xiamenense</name>
    <dbReference type="NCBI Taxonomy" id="995050"/>
    <lineage>
        <taxon>Bacteria</taxon>
        <taxon>Pseudomonadati</taxon>
        <taxon>Thermodesulfobacteriota</taxon>
        <taxon>Desulfovibrionia</taxon>
        <taxon>Desulfovibrionales</taxon>
        <taxon>Desulfovibrionaceae</taxon>
        <taxon>Desulfobaculum</taxon>
    </lineage>
</organism>
<comment type="pathway">
    <text evidence="2 6">Cofactor biosynthesis; adenosylcobalamin biosynthesis.</text>
</comment>
<dbReference type="Pfam" id="PF00155">
    <property type="entry name" value="Aminotran_1_2"/>
    <property type="match status" value="1"/>
</dbReference>
<sequence length="864" mass="93103">MHTDTHGGNIWDMARRAGCEPADIIDFSANINPLGPPSWLREEVSMRLSGLAHYPEPRCESLVRVAAERFGIAEDEVLVGNGSTEILHAFFAAWRPEAALIPVPAYAGYRQACEVVDCPVVPLVLREADGFVPDLAAVSRALTELPAHSAVFIGQPGNPAGRTVDPQALRELALRHPQAAFVVDEAFADFVDGLDRLAASRPANVLVLHSLTKFHAIPGLRLGLGYAAADMAALVRRRLPDWSVNGLAQAVGLRALADEDYARRTVAETKRLREGLLAALGEVGGLTVLPGEANFLLCRVDAPGLDALSLAGRLFESRIAIRVCHNFEGLDGRWFRVAVRPEGENARLVAALAQALDRPVPQRMVRARRTPAVMVQGTSSNAGKSVLATALCRILLQDGYDVAPFKAQNMSLNSFVTRDGGEMGRAQVTQAQACRLDPDVRMNPVLLKPSSDTGSQVIVLGRPVAHMEFGSYIDYRPRAAEAARGAYDSLAAEHEVMVLEGAGSPAEINLRRHDIVNMAMARYAEASVLLAGDIDRGGVFASFVGTMELLEEWERARVAGFVVNMFRGDESLLAEALDATTRRTGRSFYGVVPYVTRLGLPEEDSVSFKGAVDAPRSAEQVVDIACVDLPHISNFTDLDALRDEPDVHLRVVRRVEDLGCPHVLIVPGSKNVVADMRWLRESGLADATAALAGRGATQVVGICGGFQMLGRVIGDPHGVESRGESVEALGLLPVVTELSPVKTLAVVEARFAPSGAGLRGYEIHHGRTACVDGGGGVPCVLRADGEAIGYSRADGMVWGSYLHGLFDADAFRREFVDGLRVRAGHAALGRIVTVRDMEPALDRLADIVREHLDVRRLYKRIGLM</sequence>
<comment type="similarity">
    <text evidence="6">Belongs to the CobB/CobQ family. CobQ subfamily.</text>
</comment>
<feature type="active site" evidence="6">
    <location>
        <position position="803"/>
    </location>
</feature>
<dbReference type="GO" id="GO:0009236">
    <property type="term" value="P:cobalamin biosynthetic process"/>
    <property type="evidence" value="ECO:0007669"/>
    <property type="project" value="UniProtKB-UniRule"/>
</dbReference>
<dbReference type="AlphaFoldDB" id="A0A846QT12"/>
<evidence type="ECO:0000256" key="3">
    <source>
        <dbReference type="ARBA" id="ARBA00022573"/>
    </source>
</evidence>
<dbReference type="NCBIfam" id="TIGR00313">
    <property type="entry name" value="cobQ"/>
    <property type="match status" value="1"/>
</dbReference>
<dbReference type="SUPFAM" id="SSF53383">
    <property type="entry name" value="PLP-dependent transferases"/>
    <property type="match status" value="1"/>
</dbReference>
<dbReference type="PROSITE" id="PS51274">
    <property type="entry name" value="GATASE_COBBQ"/>
    <property type="match status" value="1"/>
</dbReference>
<dbReference type="InterPro" id="IPR047045">
    <property type="entry name" value="CobQ_N"/>
</dbReference>
<dbReference type="PANTHER" id="PTHR21343:SF1">
    <property type="entry name" value="COBYRIC ACID SYNTHASE"/>
    <property type="match status" value="1"/>
</dbReference>
<feature type="domain" description="CobQ/CobB/MinD/ParA nucleotide binding" evidence="8">
    <location>
        <begin position="373"/>
        <end position="598"/>
    </location>
</feature>
<dbReference type="PROSITE" id="PS00105">
    <property type="entry name" value="AA_TRANSFER_CLASS_1"/>
    <property type="match status" value="1"/>
</dbReference>
<name>A0A846QT12_9BACT</name>
<evidence type="ECO:0000259" key="7">
    <source>
        <dbReference type="Pfam" id="PF00155"/>
    </source>
</evidence>
<accession>A0A846QT12</accession>
<evidence type="ECO:0000256" key="2">
    <source>
        <dbReference type="ARBA" id="ARBA00004953"/>
    </source>
</evidence>
<dbReference type="EMBL" id="JAATJA010000002">
    <property type="protein sequence ID" value="NJB68314.1"/>
    <property type="molecule type" value="Genomic_DNA"/>
</dbReference>
<dbReference type="GO" id="GO:0048472">
    <property type="term" value="F:threonine-phosphate decarboxylase activity"/>
    <property type="evidence" value="ECO:0007669"/>
    <property type="project" value="UniProtKB-EC"/>
</dbReference>
<dbReference type="InterPro" id="IPR015422">
    <property type="entry name" value="PyrdxlP-dep_Trfase_small"/>
</dbReference>
<evidence type="ECO:0000313" key="11">
    <source>
        <dbReference type="Proteomes" id="UP000580856"/>
    </source>
</evidence>
<dbReference type="Pfam" id="PF01656">
    <property type="entry name" value="CbiA"/>
    <property type="match status" value="1"/>
</dbReference>
<keyword evidence="4 6" id="KW-0315">Glutamine amidotransferase</keyword>
<dbReference type="Gene3D" id="3.90.1150.10">
    <property type="entry name" value="Aspartate Aminotransferase, domain 1"/>
    <property type="match status" value="1"/>
</dbReference>
<gene>
    <name evidence="6" type="primary">cobQ</name>
    <name evidence="10" type="ORF">GGQ74_001987</name>
</gene>
<dbReference type="NCBIfam" id="NF001989">
    <property type="entry name" value="PRK00784.1"/>
    <property type="match status" value="1"/>
</dbReference>
<evidence type="ECO:0000256" key="5">
    <source>
        <dbReference type="ARBA" id="ARBA00048531"/>
    </source>
</evidence>
<dbReference type="InterPro" id="IPR002586">
    <property type="entry name" value="CobQ/CobB/MinD/ParA_Nub-bd_dom"/>
</dbReference>
<dbReference type="CDD" id="cd00609">
    <property type="entry name" value="AAT_like"/>
    <property type="match status" value="1"/>
</dbReference>
<dbReference type="InterPro" id="IPR004839">
    <property type="entry name" value="Aminotransferase_I/II_large"/>
</dbReference>
<dbReference type="RefSeq" id="WP_167941392.1">
    <property type="nucleotide sequence ID" value="NZ_JAATJA010000002.1"/>
</dbReference>
<dbReference type="SUPFAM" id="SSF52540">
    <property type="entry name" value="P-loop containing nucleoside triphosphate hydrolases"/>
    <property type="match status" value="1"/>
</dbReference>
<keyword evidence="3 6" id="KW-0169">Cobalamin biosynthesis</keyword>
<dbReference type="NCBIfam" id="TIGR01140">
    <property type="entry name" value="L_thr_O3P_dcar"/>
    <property type="match status" value="1"/>
</dbReference>
<feature type="active site" description="Nucleophile" evidence="6">
    <location>
        <position position="703"/>
    </location>
</feature>
<dbReference type="InterPro" id="IPR015421">
    <property type="entry name" value="PyrdxlP-dep_Trfase_major"/>
</dbReference>
<evidence type="ECO:0000256" key="4">
    <source>
        <dbReference type="ARBA" id="ARBA00022962"/>
    </source>
</evidence>
<dbReference type="Gene3D" id="3.40.640.10">
    <property type="entry name" value="Type I PLP-dependent aspartate aminotransferase-like (Major domain)"/>
    <property type="match status" value="1"/>
</dbReference>
<dbReference type="InterPro" id="IPR015424">
    <property type="entry name" value="PyrdxlP-dep_Trfase"/>
</dbReference>
<dbReference type="InterPro" id="IPR033949">
    <property type="entry name" value="CobQ_GATase1"/>
</dbReference>
<comment type="caution">
    <text evidence="10">The sequence shown here is derived from an EMBL/GenBank/DDBJ whole genome shotgun (WGS) entry which is preliminary data.</text>
</comment>
<feature type="domain" description="CobB/CobQ-like glutamine amidotransferase" evidence="9">
    <location>
        <begin position="623"/>
        <end position="810"/>
    </location>
</feature>
<dbReference type="GO" id="GO:0015420">
    <property type="term" value="F:ABC-type vitamin B12 transporter activity"/>
    <property type="evidence" value="ECO:0007669"/>
    <property type="project" value="UniProtKB-UniRule"/>
</dbReference>
<dbReference type="PANTHER" id="PTHR21343">
    <property type="entry name" value="DETHIOBIOTIN SYNTHETASE"/>
    <property type="match status" value="1"/>
</dbReference>
<dbReference type="InterPro" id="IPR029062">
    <property type="entry name" value="Class_I_gatase-like"/>
</dbReference>
<dbReference type="Gene3D" id="3.40.50.300">
    <property type="entry name" value="P-loop containing nucleotide triphosphate hydrolases"/>
    <property type="match status" value="1"/>
</dbReference>
<dbReference type="HAMAP" id="MF_00028">
    <property type="entry name" value="CobQ"/>
    <property type="match status" value="1"/>
</dbReference>
<comment type="catalytic activity">
    <reaction evidence="5">
        <text>O-phospho-L-threonine + H(+) = (R)-1-aminopropan-2-yl phosphate + CO2</text>
        <dbReference type="Rhea" id="RHEA:11492"/>
        <dbReference type="ChEBI" id="CHEBI:15378"/>
        <dbReference type="ChEBI" id="CHEBI:16526"/>
        <dbReference type="ChEBI" id="CHEBI:58563"/>
        <dbReference type="ChEBI" id="CHEBI:58675"/>
        <dbReference type="EC" id="4.1.1.81"/>
    </reaction>
</comment>